<evidence type="ECO:0000256" key="14">
    <source>
        <dbReference type="SAM" id="MobiDB-lite"/>
    </source>
</evidence>
<dbReference type="Gene3D" id="2.70.98.90">
    <property type="match status" value="1"/>
</dbReference>
<dbReference type="HAMAP" id="MF_01810">
    <property type="entry name" value="YidC_type1"/>
    <property type="match status" value="1"/>
</dbReference>
<dbReference type="PRINTS" id="PR01900">
    <property type="entry name" value="YIDCPROTEIN"/>
</dbReference>
<evidence type="ECO:0000313" key="17">
    <source>
        <dbReference type="EMBL" id="GFE65154.1"/>
    </source>
</evidence>
<dbReference type="GO" id="GO:0051205">
    <property type="term" value="P:protein insertion into membrane"/>
    <property type="evidence" value="ECO:0007669"/>
    <property type="project" value="TreeGrafter"/>
</dbReference>
<feature type="domain" description="Membrane insertase YidC N-terminal" evidence="16">
    <location>
        <begin position="79"/>
        <end position="365"/>
    </location>
</feature>
<name>A0A6N6JGA6_9RHOB</name>
<keyword evidence="5 13" id="KW-1003">Cell membrane</keyword>
<comment type="similarity">
    <text evidence="2 13">Belongs to the OXA1/ALB3/YidC family. Type 1 subfamily.</text>
</comment>
<evidence type="ECO:0000256" key="11">
    <source>
        <dbReference type="ARBA" id="ARBA00033245"/>
    </source>
</evidence>
<dbReference type="CDD" id="cd20070">
    <property type="entry name" value="5TM_YidC_Alb3"/>
    <property type="match status" value="1"/>
</dbReference>
<dbReference type="GO" id="GO:0015031">
    <property type="term" value="P:protein transport"/>
    <property type="evidence" value="ECO:0007669"/>
    <property type="project" value="UniProtKB-KW"/>
</dbReference>
<evidence type="ECO:0000259" key="16">
    <source>
        <dbReference type="Pfam" id="PF14849"/>
    </source>
</evidence>
<evidence type="ECO:0000256" key="10">
    <source>
        <dbReference type="ARBA" id="ARBA00023186"/>
    </source>
</evidence>
<dbReference type="InterPro" id="IPR038221">
    <property type="entry name" value="YidC_periplasmic_sf"/>
</dbReference>
<dbReference type="AlphaFoldDB" id="A0A6N6JGA6"/>
<dbReference type="CDD" id="cd19961">
    <property type="entry name" value="EcYidC-like_peri"/>
    <property type="match status" value="1"/>
</dbReference>
<keyword evidence="7 13" id="KW-0653">Protein transport</keyword>
<keyword evidence="10 13" id="KW-0143">Chaperone</keyword>
<keyword evidence="18" id="KW-1185">Reference proteome</keyword>
<dbReference type="EMBL" id="BLJE01000002">
    <property type="protein sequence ID" value="GFE65154.1"/>
    <property type="molecule type" value="Genomic_DNA"/>
</dbReference>
<comment type="subcellular location">
    <subcellularLocation>
        <location evidence="1">Cell inner membrane</location>
        <topology evidence="1">Multi-pass membrane protein</topology>
    </subcellularLocation>
    <subcellularLocation>
        <location evidence="13">Cell membrane</location>
        <topology evidence="13">Multi-pass membrane protein</topology>
    </subcellularLocation>
</comment>
<feature type="domain" description="Membrane insertase YidC/Oxa/ALB C-terminal" evidence="15">
    <location>
        <begin position="377"/>
        <end position="580"/>
    </location>
</feature>
<dbReference type="InterPro" id="IPR001708">
    <property type="entry name" value="YidC/ALB3/OXA1/COX18"/>
</dbReference>
<dbReference type="PRINTS" id="PR00701">
    <property type="entry name" value="60KDINNERMP"/>
</dbReference>
<dbReference type="GO" id="GO:0005886">
    <property type="term" value="C:plasma membrane"/>
    <property type="evidence" value="ECO:0007669"/>
    <property type="project" value="UniProtKB-SubCell"/>
</dbReference>
<dbReference type="InterPro" id="IPR047196">
    <property type="entry name" value="YidC_ALB_C"/>
</dbReference>
<dbReference type="Pfam" id="PF14849">
    <property type="entry name" value="YidC_periplas"/>
    <property type="match status" value="1"/>
</dbReference>
<feature type="transmembrane region" description="Helical" evidence="13">
    <location>
        <begin position="440"/>
        <end position="460"/>
    </location>
</feature>
<feature type="transmembrane region" description="Helical" evidence="13">
    <location>
        <begin position="545"/>
        <end position="566"/>
    </location>
</feature>
<feature type="transmembrane region" description="Helical" evidence="13">
    <location>
        <begin position="506"/>
        <end position="525"/>
    </location>
</feature>
<comment type="subunit">
    <text evidence="13">Interacts with the Sec translocase complex via SecD. Specifically interacts with transmembrane segments of nascent integral membrane proteins during membrane integration.</text>
</comment>
<organism evidence="17 18">
    <name type="scientific">Litoreibacter roseus</name>
    <dbReference type="NCBI Taxonomy" id="2601869"/>
    <lineage>
        <taxon>Bacteria</taxon>
        <taxon>Pseudomonadati</taxon>
        <taxon>Pseudomonadota</taxon>
        <taxon>Alphaproteobacteria</taxon>
        <taxon>Rhodobacterales</taxon>
        <taxon>Roseobacteraceae</taxon>
        <taxon>Litoreibacter</taxon>
    </lineage>
</organism>
<dbReference type="OrthoDB" id="9780552at2"/>
<accession>A0A6N6JGA6</accession>
<evidence type="ECO:0000256" key="9">
    <source>
        <dbReference type="ARBA" id="ARBA00023136"/>
    </source>
</evidence>
<evidence type="ECO:0000259" key="15">
    <source>
        <dbReference type="Pfam" id="PF02096"/>
    </source>
</evidence>
<dbReference type="Proteomes" id="UP000436822">
    <property type="component" value="Unassembled WGS sequence"/>
</dbReference>
<dbReference type="InterPro" id="IPR028055">
    <property type="entry name" value="YidC/Oxa/ALB_C"/>
</dbReference>
<evidence type="ECO:0000256" key="6">
    <source>
        <dbReference type="ARBA" id="ARBA00022692"/>
    </source>
</evidence>
<evidence type="ECO:0000256" key="13">
    <source>
        <dbReference type="HAMAP-Rule" id="MF_01810"/>
    </source>
</evidence>
<feature type="transmembrane region" description="Helical" evidence="13">
    <location>
        <begin position="377"/>
        <end position="397"/>
    </location>
</feature>
<gene>
    <name evidence="13 17" type="primary">yidC</name>
    <name evidence="17" type="ORF">KIN_22280</name>
</gene>
<evidence type="ECO:0000256" key="1">
    <source>
        <dbReference type="ARBA" id="ARBA00004429"/>
    </source>
</evidence>
<dbReference type="Pfam" id="PF02096">
    <property type="entry name" value="60KD_IMP"/>
    <property type="match status" value="1"/>
</dbReference>
<keyword evidence="4 13" id="KW-0813">Transport</keyword>
<proteinExistence type="inferred from homology"/>
<comment type="caution">
    <text evidence="17">The sequence shown here is derived from an EMBL/GenBank/DDBJ whole genome shotgun (WGS) entry which is preliminary data.</text>
</comment>
<dbReference type="InterPro" id="IPR019998">
    <property type="entry name" value="Membr_insert_YidC"/>
</dbReference>
<sequence>MDDQNKNLILATALSFLVIIGWTLFFPPPDPITDPNATPASQGDAADITTTAPTVATPDGGEATAPVQTPTSETADVGRVPIETDALSGSIYLLGGRFDDLSLNKYRETLEPDADTVRLLTRVGAENAYYTLYGWAPAGDLSSDEVPGPDTIWSVESGETLTQETPVTLVWDNGAGLIFRREISVDENYMFDIKQSVQNTTDGAVRAQPYGLISRHGEPDVVGFFILHEGVVAMSDGELAEVDYDDMPDLPAEAGGAARSETTDVTEGGWIGFTDKYWMTTLIPSADSAFKSVQRYIPGQEIYQTQVRLPTMSVAAGETATASMHLFAGAKEWEPIRNYEQGGIQKFLDSIDWGWFFFLTKPIFAVLHWLNAFIGNMGWSIIVLTLLIKAVLLPLAYKSYVSMAKMKELQPEMEKIKERAGDDRQKLQQEMMALYKKEKVNPAAGCLPILMQIPIFFSLYKVIFVTIELRHAPWLGWIRDLSAPDPSSILNLFGLLPWGTPEAGSIFFIFSLGVLPILLGISMWLQQKLNPAPTDPTQAMVFAWMPWVFMFMLGSFASGLVLYWIANNIITFTQQYAIMRSQGYKPDIFGNIKSGFKRTPKDDAG</sequence>
<dbReference type="PANTHER" id="PTHR12428">
    <property type="entry name" value="OXA1"/>
    <property type="match status" value="1"/>
</dbReference>
<evidence type="ECO:0000256" key="8">
    <source>
        <dbReference type="ARBA" id="ARBA00022989"/>
    </source>
</evidence>
<feature type="transmembrane region" description="Helical" evidence="13">
    <location>
        <begin position="7"/>
        <end position="26"/>
    </location>
</feature>
<protein>
    <recommendedName>
        <fullName evidence="3 13">Membrane protein insertase YidC</fullName>
    </recommendedName>
    <alternativeName>
        <fullName evidence="12 13">Foldase YidC</fullName>
    </alternativeName>
    <alternativeName>
        <fullName evidence="11 13">Membrane integrase YidC</fullName>
    </alternativeName>
    <alternativeName>
        <fullName evidence="13">Membrane protein YidC</fullName>
    </alternativeName>
</protein>
<dbReference type="GO" id="GO:0032977">
    <property type="term" value="F:membrane insertase activity"/>
    <property type="evidence" value="ECO:0007669"/>
    <property type="project" value="InterPro"/>
</dbReference>
<evidence type="ECO:0000313" key="18">
    <source>
        <dbReference type="Proteomes" id="UP000436822"/>
    </source>
</evidence>
<dbReference type="NCBIfam" id="TIGR03593">
    <property type="entry name" value="yidC_nterm"/>
    <property type="match status" value="1"/>
</dbReference>
<keyword evidence="8 13" id="KW-1133">Transmembrane helix</keyword>
<dbReference type="PANTHER" id="PTHR12428:SF65">
    <property type="entry name" value="CYTOCHROME C OXIDASE ASSEMBLY PROTEIN COX18, MITOCHONDRIAL"/>
    <property type="match status" value="1"/>
</dbReference>
<keyword evidence="6 13" id="KW-0812">Transmembrane</keyword>
<evidence type="ECO:0000256" key="2">
    <source>
        <dbReference type="ARBA" id="ARBA00010527"/>
    </source>
</evidence>
<comment type="function">
    <text evidence="13">Required for the insertion and/or proper folding and/or complex formation of integral membrane proteins into the membrane. Involved in integration of membrane proteins that insert both dependently and independently of the Sec translocase complex, as well as at least some lipoproteins. Aids folding of multispanning membrane proteins.</text>
</comment>
<dbReference type="NCBIfam" id="TIGR03592">
    <property type="entry name" value="yidC_oxa1_cterm"/>
    <property type="match status" value="1"/>
</dbReference>
<evidence type="ECO:0000256" key="4">
    <source>
        <dbReference type="ARBA" id="ARBA00022448"/>
    </source>
</evidence>
<evidence type="ECO:0000256" key="5">
    <source>
        <dbReference type="ARBA" id="ARBA00022475"/>
    </source>
</evidence>
<keyword evidence="9 13" id="KW-0472">Membrane</keyword>
<evidence type="ECO:0000256" key="7">
    <source>
        <dbReference type="ARBA" id="ARBA00022927"/>
    </source>
</evidence>
<dbReference type="NCBIfam" id="NF002353">
    <property type="entry name" value="PRK01318.1-4"/>
    <property type="match status" value="1"/>
</dbReference>
<dbReference type="RefSeq" id="WP_159806865.1">
    <property type="nucleotide sequence ID" value="NZ_BLJE01000002.1"/>
</dbReference>
<feature type="region of interest" description="Disordered" evidence="14">
    <location>
        <begin position="51"/>
        <end position="74"/>
    </location>
</feature>
<evidence type="ECO:0000256" key="12">
    <source>
        <dbReference type="ARBA" id="ARBA00033342"/>
    </source>
</evidence>
<reference evidence="17 18" key="1">
    <citation type="submission" date="2019-12" db="EMBL/GenBank/DDBJ databases">
        <title>Litoreibacter badius sp. nov., a novel bacteriochlorophyll a-containing bacterium in the genus Litoreibacter.</title>
        <authorList>
            <person name="Kanamuro M."/>
            <person name="Takabe Y."/>
            <person name="Mori K."/>
            <person name="Takaichi S."/>
            <person name="Hanada S."/>
        </authorList>
    </citation>
    <scope>NUCLEOTIDE SEQUENCE [LARGE SCALE GENOMIC DNA]</scope>
    <source>
        <strain evidence="17 18">K6</strain>
    </source>
</reference>
<dbReference type="InterPro" id="IPR028053">
    <property type="entry name" value="Membr_insert_YidC_N"/>
</dbReference>
<evidence type="ECO:0000256" key="3">
    <source>
        <dbReference type="ARBA" id="ARBA00015325"/>
    </source>
</evidence>